<dbReference type="InterPro" id="IPR036736">
    <property type="entry name" value="ACP-like_sf"/>
</dbReference>
<feature type="domain" description="Carrier" evidence="8">
    <location>
        <begin position="3799"/>
        <end position="3874"/>
    </location>
</feature>
<dbReference type="InterPro" id="IPR023213">
    <property type="entry name" value="CAT-like_dom_sf"/>
</dbReference>
<gene>
    <name evidence="9" type="ORF">HG543_15830</name>
</gene>
<keyword evidence="10" id="KW-1185">Reference proteome</keyword>
<dbReference type="FunFam" id="2.30.38.10:FF:000001">
    <property type="entry name" value="Non-ribosomal peptide synthetase PvdI"/>
    <property type="match status" value="5"/>
</dbReference>
<dbReference type="InterPro" id="IPR000873">
    <property type="entry name" value="AMP-dep_synth/lig_dom"/>
</dbReference>
<evidence type="ECO:0000256" key="4">
    <source>
        <dbReference type="ARBA" id="ARBA00022553"/>
    </source>
</evidence>
<dbReference type="CDD" id="cd12117">
    <property type="entry name" value="A_NRPS_Srf_like"/>
    <property type="match status" value="2"/>
</dbReference>
<comment type="similarity">
    <text evidence="2">Belongs to the ATP-dependent AMP-binding enzyme family.</text>
</comment>
<feature type="domain" description="Carrier" evidence="8">
    <location>
        <begin position="7021"/>
        <end position="7096"/>
    </location>
</feature>
<dbReference type="InterPro" id="IPR010071">
    <property type="entry name" value="AA_adenyl_dom"/>
</dbReference>
<feature type="non-terminal residue" evidence="9">
    <location>
        <position position="7844"/>
    </location>
</feature>
<evidence type="ECO:0000313" key="10">
    <source>
        <dbReference type="Proteomes" id="UP000518300"/>
    </source>
</evidence>
<feature type="region of interest" description="Disordered" evidence="7">
    <location>
        <begin position="7093"/>
        <end position="7113"/>
    </location>
</feature>
<dbReference type="Gene3D" id="3.30.559.10">
    <property type="entry name" value="Chloramphenicol acetyltransferase-like domain"/>
    <property type="match status" value="9"/>
</dbReference>
<dbReference type="SUPFAM" id="SSF47336">
    <property type="entry name" value="ACP-like"/>
    <property type="match status" value="9"/>
</dbReference>
<dbReference type="Gene3D" id="2.30.38.10">
    <property type="entry name" value="Luciferase, Domain 3"/>
    <property type="match status" value="5"/>
</dbReference>
<evidence type="ECO:0000256" key="2">
    <source>
        <dbReference type="ARBA" id="ARBA00006432"/>
    </source>
</evidence>
<dbReference type="InterPro" id="IPR001242">
    <property type="entry name" value="Condensation_dom"/>
</dbReference>
<reference evidence="9 10" key="1">
    <citation type="submission" date="2020-04" db="EMBL/GenBank/DDBJ databases">
        <title>Draft genome of Pyxidicoccus fallax type strain.</title>
        <authorList>
            <person name="Whitworth D.E."/>
        </authorList>
    </citation>
    <scope>NUCLEOTIDE SEQUENCE [LARGE SCALE GENOMIC DNA]</scope>
    <source>
        <strain evidence="9 10">DSM 14698</strain>
    </source>
</reference>
<dbReference type="Gene3D" id="3.40.50.12780">
    <property type="entry name" value="N-terminal domain of ligase-like"/>
    <property type="match status" value="1"/>
</dbReference>
<dbReference type="NCBIfam" id="TIGR01733">
    <property type="entry name" value="AA-adenyl-dom"/>
    <property type="match status" value="5"/>
</dbReference>
<dbReference type="SUPFAM" id="SSF52777">
    <property type="entry name" value="CoA-dependent acyltransferases"/>
    <property type="match status" value="17"/>
</dbReference>
<dbReference type="PROSITE" id="PS00455">
    <property type="entry name" value="AMP_BINDING"/>
    <property type="match status" value="6"/>
</dbReference>
<evidence type="ECO:0000256" key="6">
    <source>
        <dbReference type="ARBA" id="ARBA00023098"/>
    </source>
</evidence>
<dbReference type="GO" id="GO:0044550">
    <property type="term" value="P:secondary metabolite biosynthetic process"/>
    <property type="evidence" value="ECO:0007669"/>
    <property type="project" value="UniProtKB-ARBA"/>
</dbReference>
<dbReference type="CDD" id="cd05931">
    <property type="entry name" value="FAAL"/>
    <property type="match status" value="1"/>
</dbReference>
<dbReference type="CDD" id="cd19531">
    <property type="entry name" value="LCL_NRPS-like"/>
    <property type="match status" value="8"/>
</dbReference>
<dbReference type="NCBIfam" id="NF003417">
    <property type="entry name" value="PRK04813.1"/>
    <property type="match status" value="6"/>
</dbReference>
<feature type="region of interest" description="Disordered" evidence="7">
    <location>
        <begin position="583"/>
        <end position="611"/>
    </location>
</feature>
<dbReference type="FunFam" id="1.10.1200.10:FF:000016">
    <property type="entry name" value="Non-ribosomal peptide synthase"/>
    <property type="match status" value="4"/>
</dbReference>
<comment type="cofactor">
    <cofactor evidence="1">
        <name>pantetheine 4'-phosphate</name>
        <dbReference type="ChEBI" id="CHEBI:47942"/>
    </cofactor>
</comment>
<keyword evidence="5" id="KW-0276">Fatty acid metabolism</keyword>
<dbReference type="Pfam" id="PF00550">
    <property type="entry name" value="PP-binding"/>
    <property type="match status" value="9"/>
</dbReference>
<dbReference type="CDD" id="cd05930">
    <property type="entry name" value="A_NRPS"/>
    <property type="match status" value="3"/>
</dbReference>
<feature type="domain" description="Carrier" evidence="8">
    <location>
        <begin position="1671"/>
        <end position="1746"/>
    </location>
</feature>
<keyword evidence="4" id="KW-0597">Phosphoprotein</keyword>
<dbReference type="PANTHER" id="PTHR45527">
    <property type="entry name" value="NONRIBOSOMAL PEPTIDE SYNTHETASE"/>
    <property type="match status" value="1"/>
</dbReference>
<dbReference type="GO" id="GO:0006631">
    <property type="term" value="P:fatty acid metabolic process"/>
    <property type="evidence" value="ECO:0007669"/>
    <property type="project" value="UniProtKB-KW"/>
</dbReference>
<dbReference type="GO" id="GO:0043041">
    <property type="term" value="P:amino acid activation for nonribosomal peptide biosynthetic process"/>
    <property type="evidence" value="ECO:0007669"/>
    <property type="project" value="TreeGrafter"/>
</dbReference>
<dbReference type="Pfam" id="PF00501">
    <property type="entry name" value="AMP-binding"/>
    <property type="match status" value="6"/>
</dbReference>
<dbReference type="EMBL" id="JABBJJ010000063">
    <property type="protein sequence ID" value="NMO16310.1"/>
    <property type="molecule type" value="Genomic_DNA"/>
</dbReference>
<keyword evidence="6" id="KW-0443">Lipid metabolism</keyword>
<dbReference type="FunFam" id="1.10.1200.10:FF:000005">
    <property type="entry name" value="Nonribosomal peptide synthetase 1"/>
    <property type="match status" value="4"/>
</dbReference>
<feature type="domain" description="Carrier" evidence="8">
    <location>
        <begin position="614"/>
        <end position="688"/>
    </location>
</feature>
<dbReference type="PROSITE" id="PS00012">
    <property type="entry name" value="PHOSPHOPANTETHEINE"/>
    <property type="match status" value="7"/>
</dbReference>
<dbReference type="GO" id="GO:0008610">
    <property type="term" value="P:lipid biosynthetic process"/>
    <property type="evidence" value="ECO:0007669"/>
    <property type="project" value="InterPro"/>
</dbReference>
<evidence type="ECO:0000256" key="3">
    <source>
        <dbReference type="ARBA" id="ARBA00022450"/>
    </source>
</evidence>
<comment type="caution">
    <text evidence="9">The sequence shown here is derived from an EMBL/GenBank/DDBJ whole genome shotgun (WGS) entry which is preliminary data.</text>
</comment>
<dbReference type="Gene3D" id="3.30.300.30">
    <property type="match status" value="6"/>
</dbReference>
<dbReference type="SUPFAM" id="SSF56801">
    <property type="entry name" value="Acetyl-CoA synthetase-like"/>
    <property type="match status" value="6"/>
</dbReference>
<proteinExistence type="inferred from homology"/>
<evidence type="ECO:0000313" key="9">
    <source>
        <dbReference type="EMBL" id="NMO16310.1"/>
    </source>
</evidence>
<dbReference type="GO" id="GO:0005737">
    <property type="term" value="C:cytoplasm"/>
    <property type="evidence" value="ECO:0007669"/>
    <property type="project" value="TreeGrafter"/>
</dbReference>
<dbReference type="GO" id="GO:0071766">
    <property type="term" value="P:Actinobacterium-type cell wall biogenesis"/>
    <property type="evidence" value="ECO:0007669"/>
    <property type="project" value="UniProtKB-ARBA"/>
</dbReference>
<dbReference type="InterPro" id="IPR042099">
    <property type="entry name" value="ANL_N_sf"/>
</dbReference>
<dbReference type="GO" id="GO:0072330">
    <property type="term" value="P:monocarboxylic acid biosynthetic process"/>
    <property type="evidence" value="ECO:0007669"/>
    <property type="project" value="UniProtKB-ARBA"/>
</dbReference>
<protein>
    <submittedName>
        <fullName evidence="9">Non-ribosomal peptide synthase/polyketide synthase</fullName>
    </submittedName>
</protein>
<dbReference type="InterPro" id="IPR040097">
    <property type="entry name" value="FAAL/FAAC"/>
</dbReference>
<dbReference type="Gene3D" id="3.40.50.980">
    <property type="match status" value="10"/>
</dbReference>
<dbReference type="PROSITE" id="PS50075">
    <property type="entry name" value="CARRIER"/>
    <property type="match status" value="9"/>
</dbReference>
<dbReference type="FunFam" id="3.40.50.12780:FF:000012">
    <property type="entry name" value="Non-ribosomal peptide synthetase"/>
    <property type="match status" value="5"/>
</dbReference>
<feature type="domain" description="Carrier" evidence="8">
    <location>
        <begin position="2732"/>
        <end position="2806"/>
    </location>
</feature>
<dbReference type="Pfam" id="PF00668">
    <property type="entry name" value="Condensation"/>
    <property type="match status" value="9"/>
</dbReference>
<dbReference type="FunFam" id="3.30.559.10:FF:000012">
    <property type="entry name" value="Non-ribosomal peptide synthetase"/>
    <property type="match status" value="8"/>
</dbReference>
<dbReference type="RefSeq" id="WP_169345601.1">
    <property type="nucleotide sequence ID" value="NZ_JABBJJ010000063.1"/>
</dbReference>
<dbReference type="InterPro" id="IPR020845">
    <property type="entry name" value="AMP-binding_CS"/>
</dbReference>
<dbReference type="Pfam" id="PF23024">
    <property type="entry name" value="AMP-dom_DIP2-like"/>
    <property type="match status" value="1"/>
</dbReference>
<dbReference type="Gene3D" id="1.10.1200.10">
    <property type="entry name" value="ACP-like"/>
    <property type="match status" value="9"/>
</dbReference>
<dbReference type="NCBIfam" id="NF004282">
    <property type="entry name" value="PRK05691.1"/>
    <property type="match status" value="6"/>
</dbReference>
<feature type="domain" description="Carrier" evidence="8">
    <location>
        <begin position="6467"/>
        <end position="6542"/>
    </location>
</feature>
<dbReference type="Proteomes" id="UP000518300">
    <property type="component" value="Unassembled WGS sequence"/>
</dbReference>
<dbReference type="InterPro" id="IPR020806">
    <property type="entry name" value="PKS_PP-bd"/>
</dbReference>
<feature type="domain" description="Carrier" evidence="8">
    <location>
        <begin position="4855"/>
        <end position="4930"/>
    </location>
</feature>
<feature type="region of interest" description="Disordered" evidence="7">
    <location>
        <begin position="7646"/>
        <end position="7666"/>
    </location>
</feature>
<evidence type="ECO:0000259" key="8">
    <source>
        <dbReference type="PROSITE" id="PS50075"/>
    </source>
</evidence>
<evidence type="ECO:0000256" key="7">
    <source>
        <dbReference type="SAM" id="MobiDB-lite"/>
    </source>
</evidence>
<dbReference type="FunFam" id="3.40.50.12780:FF:000013">
    <property type="entry name" value="Long-chain-fatty-acid--AMP ligase FadD32"/>
    <property type="match status" value="1"/>
</dbReference>
<feature type="domain" description="Carrier" evidence="8">
    <location>
        <begin position="5405"/>
        <end position="5480"/>
    </location>
</feature>
<dbReference type="FunFam" id="3.40.50.980:FF:000001">
    <property type="entry name" value="Non-ribosomal peptide synthetase"/>
    <property type="match status" value="5"/>
</dbReference>
<feature type="region of interest" description="Disordered" evidence="7">
    <location>
        <begin position="5477"/>
        <end position="5497"/>
    </location>
</feature>
<dbReference type="Gene3D" id="3.30.559.30">
    <property type="entry name" value="Nonribosomal peptide synthetase, condensation domain"/>
    <property type="match status" value="8"/>
</dbReference>
<feature type="domain" description="Carrier" evidence="8">
    <location>
        <begin position="7574"/>
        <end position="7649"/>
    </location>
</feature>
<dbReference type="GO" id="GO:0031177">
    <property type="term" value="F:phosphopantetheine binding"/>
    <property type="evidence" value="ECO:0007669"/>
    <property type="project" value="InterPro"/>
</dbReference>
<dbReference type="SMART" id="SM01294">
    <property type="entry name" value="PKS_PP_betabranch"/>
    <property type="match status" value="1"/>
</dbReference>
<dbReference type="InterPro" id="IPR045851">
    <property type="entry name" value="AMP-bd_C_sf"/>
</dbReference>
<dbReference type="InterPro" id="IPR006162">
    <property type="entry name" value="Ppantetheine_attach_site"/>
</dbReference>
<dbReference type="Pfam" id="PF13193">
    <property type="entry name" value="AMP-binding_C"/>
    <property type="match status" value="5"/>
</dbReference>
<accession>A0A848LB76</accession>
<dbReference type="GO" id="GO:0003824">
    <property type="term" value="F:catalytic activity"/>
    <property type="evidence" value="ECO:0007669"/>
    <property type="project" value="InterPro"/>
</dbReference>
<evidence type="ECO:0000256" key="1">
    <source>
        <dbReference type="ARBA" id="ARBA00001957"/>
    </source>
</evidence>
<evidence type="ECO:0000256" key="5">
    <source>
        <dbReference type="ARBA" id="ARBA00022832"/>
    </source>
</evidence>
<organism evidence="9 10">
    <name type="scientific">Pyxidicoccus fallax</name>
    <dbReference type="NCBI Taxonomy" id="394095"/>
    <lineage>
        <taxon>Bacteria</taxon>
        <taxon>Pseudomonadati</taxon>
        <taxon>Myxococcota</taxon>
        <taxon>Myxococcia</taxon>
        <taxon>Myxococcales</taxon>
        <taxon>Cystobacterineae</taxon>
        <taxon>Myxococcaceae</taxon>
        <taxon>Pyxidicoccus</taxon>
    </lineage>
</organism>
<dbReference type="FunFam" id="3.30.300.30:FF:000010">
    <property type="entry name" value="Enterobactin synthetase component F"/>
    <property type="match status" value="5"/>
</dbReference>
<dbReference type="InterPro" id="IPR025110">
    <property type="entry name" value="AMP-bd_C"/>
</dbReference>
<keyword evidence="3" id="KW-0596">Phosphopantetheine</keyword>
<sequence>MSAFPGMSLPSLVDLLQYRASSEGARRLFTFLGDEEGEEETLSFAELDARARRIAVALRERVPAGERVLLLYPPGLEYVAGFFGCLYAGVVAVPAYPPDPVRLDRTLPRLRAIIQDAQASMVLTTSGILSMTEFVFEQAPDFRALHWLATDELPEELGSRWSRPEGLSGQSLAFLQYTSGSTGTPKGVMLTHDNLLHNLRLISQAFQVRPRESVGVIWLPPYHDMGLIGGILEPLFANIETALLSPLSFLRRPMRWLEAISRFRGTISGGPNFAFDLCVRRSTPEERQRLDLSHWQVAFCGAEPIRAETLERFTEAFAPGGFRGESFYPCYGLAEGTLIVTGGEAARAPVLHTLDAGALVHHQVVPATPGAPGARTHVACGRVLPDQELLVVDPETLAPCAPGRVGELWVSGPSVARGYWRKPEETARTFHARPTQGGTAPAYLRTGDLGAMMEDGEVLVTGRLKDLIILRGRNLYPQDLELTVERSHPALRPGCGAAFSVEVDGEERLVVVQELDTRKQVEPAEVVATVRQRVSEEHEAPLDALVLVESGSIAKTSSGKIQRHACRAAFLAEELRVVHAWRRTDAPTRGEAPTPPAPRQEPARTDPRSLSTAQGIEAWLVDLLAERLKLGREHINPHVPVTSHGLDSLSAVELAHGIEQGLGVPFQMEVLLQGPTLSQLAWQLFTLKSMVKPAIPALAPPSSPRRTPERRELPLTSAQQRLWFFEQHAPGSALYNIPGALRLEGPLDVRALERAFEELVRRHESLRTTFEVRDGQPVQVVSPVARFSLEVVSLDVPPGASREAEARRRLEEAARRPFDLAHGPLLRATLLRLGEREHLLLATLHHIISDGWSMGVLLRELAALHGAFSAGRPSPLKELPLQYGEHALWERDWLQGGALDAQLEWWRQRLAGAPPALELPTDHPRPAVQTFLGATRPVRLSRELSAAVKALCQREGVTPFMLLLAAFQTLLHRHSGQTDISVGTAIAGRARAELRELIGLFFNLVVLRAELSGERTFRELLGQVREVALGAYAHQEAPFEKLVEALRPKRSPRHSPLFQVLFVLQGDAGTPALPGLQSSRVEVHTGTAAYELSLLLDDTAEGFTGVLEYNRTLFEAATVDRWVGHFRTLLEGIVTAPDRRLSELPLLTDDERRLVLRDWNQTRLDHRDDVGVPVLFQEQARRTPDAVAVCFQEASLTYRELDLRSDQVAARLTALGVGPEVRVGLCVDRSLDMVVGLLGVLKAGGAYVPLDPTYPRERLAFMLKDSGAAVLVTQQHHLGELPHEGAVVCLDALEVSAGEAAAMHGGARPDNAAYVIYTSGSTGRPKGVVVRHRNVLNFFAGMDARLDTSEAGVWLAVTSISFDISVLELFWTLSRGFRVVVADAGAVDGLASEIRRHRVTHLQCTPSLARALVREPSSREALSTLRQLLVGGEALPPALATELARTVPSVLNMYGPTETTVWSSTHRVEADGPVTIGRPIANTTFYILDAQLQPVPVGVAGELYIGGAGVVRGYLGRPELTAERFLPDWLGGEPEARLYRTGDLACWRADGTVEYLGRVDHQVKVRGFRIELGEIEAVLGQHPAVSQAVVAARDDAGGDKRLVAYVVPRPRQTLDVGLLRLHAQQRLPGYMVPSVFVRLEALPLTPNGKVDRKALPEPDNAWLEEATPFVMPRTPTEERIAAAWVELLGVSRVGIHDDFFELGGHSLLATQVLSRIRGAFQVELPLSALFEDFTVAGLAARIDAALHQRARLPEAPPLRPEPRPEKLPLSFAQERLWLFEQLHPGSPAYNMPCAVRLRGPLDIRALERSLEELERRHEALRTVFPQSDGQPFQHVLPPRSRPLPLVELGAPSEPELEERIHRLAREEASRPFDLVRGPLMRALLLRRDASDHVLCVTLHHIVADGWSIGVFVRELAALYEAFSRGGSSPLRELPIQYADYSQWQQRWLEGGVLEQQLAYWTRQLDDLPRLQLRSDLPRSASGARRAETRRFGLPPELLRELEALSRREGVTLFMCLLALFDVLLHRYTGQSDLAVGTDIANRTRVETEALIGLITNQLVMRTDVSGGPTFRELLGRVRRVAMEAYEHQDVPFEKLVRALKAERDAGGQPLFQVKFVLENAPLPAQQLAGLRLTPMESEGMGTARWDLLVILFPGEDGLSATLEYSTDLLDSAGASRLWAHYLNLARAVVKAPDQRIAALPLVTEEERRRFLDWNTTPTSPDRETGVHRLFEDWAERTPDAVAVSFEGSQLTYAQLNQRANQLGHHLRQLGLSPGGRVGICLERSLEMVVGLLAILKAGGSYVPLDPAYPAERLAYLIEDARLPLIVSQSDLADAMPTQWAQVVCLDLDERAVARQPVENLGVGAGGDTEAYVLYTSGSTGRPKGVSATHRGVVRLVREANYVRLGPDETLLQLAPLAFDASTLEIWGALLNGGRLVVFPPHAPSLEELGQLIERERVSTLWLTAGLFHQVADADLPGLDSVRQLLAGGDVLSPPQVLKLMERYPRCTVINGYGPTENTTFTCCYPVREPAALRTTVPIGHPISDTRVYLLNEALEPVPLGAPGELFTGGAGVALGYLNQPGLTAERFLPDPFSPIPGARMYRTGDLCRYRSDGGLEFLGRMDQQVKIRGFRIEPGEVESALRQHRSVGEVAVVVRELAGEKALVAYVVLSEGASLAMDEVRLFLREKLPVFMVPSALVLLETLPLTPNGKVDRRALPEVSAERPQLSVAFEQPRTETEEVLAAVWADVLGLDSVGSDDNFFALGGDSLRSIQIVARCRARGLELSVGELLEHQTIRELAQRLGRGGSEVPEPGSEMPFALLTPADRERLPEDVENAYPVSMLQAGMLFRSAYSPEAALYHDAFSFHLGLDLDEDAFREAVRRLVARHPVLRTSFNLADHDEPLQRVHRTVEVPLHVEDLRHLDADAQRTFLPAWLEQERCRPFDWARAPLLRLALHRRTDTTVQFSAVFHHAILDGWSVASMFTELFERYLALRTGSAAEPPELATSFQAFIALERQTLRSEQSTRYFGELLEELPRSRPSWRESRASGGAAAPASHEQWLALPEHVHQGLRRLARTTAVPLKSVLLAAHLRVMGWVEGSTDVVTGLVSNGRPEVRDGERVLGLFLNTVPFRLRLSRGTWSELVQATFAREQQLVPHRRHPLARLQQQHGGAPLFSTLFNYVHFHVYGGLSQLEGLELLEPPQVIERLELPLSATFSVDPRTSRLHLILRSTGVDPARVEELGRYYTRTLERMALRPEERYEQGGLLSEEERHTLLVEWNDTRAASPHDTCVHRLFEAQAARTPDAIAVDFEGARLTYRQLDHRANQLAHHLRALGVGLEARVALCVERSLEMVVGLLAILKVGGAYVPLDPGYPPERLAFMLQDAAPPVLLTLRRLLALLPPGSARVLCLDSDWEAISREPETALHVPVSADHLAYVIYTSGSTGRPKGVQVTHGALANHMDWFTSEFGLGEADRVVQKTPLSFDASVWECWASLMTGGRLVVAAPHAHRDSAALVETVVRHQATVLQLVPSQLRVLLEEDALSRATSLRWLFCGGEALPPELGERLRSRLPSVTLVNLYGPTEVTIDATFARYAAGNDARATVPIGRPVANTQAYLLDGWMEPVPVGVPGELYLGGASVARGYLGRPELTSERFLPNPFAREPGSRLYRTGDLARYLPDGSLEYLGRVDQQVKVRGFRIELGEVESALRAHPEVRDATVVARDDGTGPRLVGYFVAAETLTEDDLRVRVERTLPEHMVPSAFVRLQALPLTPNGKVDRRALPAPGASEQAREKAYVAPRTSTEQRLADLWAGLLLLERVGLDDHFFEAGGHSLLATQAASRIRSTFKVELSVRDVFEFPTLEALAGRIDALREAREGLSVPALQAQAHPGPVPLSFAQQRLWFLQQLAPGDTSYNLPAALRLTGPLDVVALERGFTELVRRHEALRTTFVTVEGQPLQVIARPSTVPLPLVDLTSMTAEGRDAEVRRRVLEDQERPFDLGAGPLLRAQLLKLNDGEHLLLVCMHHIVSDGWSMGVLVREVAALYEAFTQGRPSPLPELPVQYADHALWQRQWLTGPVLQAQLDYWRQQLHGVPTLELPTDKPRPAVRGTAGASLGFALSRELREALETLAHQEGASLFMVLLAAWQVLLARYSGQSDLGIGSPIAGRTRQETEPLIGFFVNTLVLRERVDGEEDFRALLRRVRGTVLRAYEHQDVPFEKLVETLQPGRSLSHTPLFQSLLALQNTPMGELRLPGLTLSPLAYEGRTAKFDLSVYFTETPQGLSALLEYSTELFEAATMTRLVGHLQRLLEGIVSRPGERLATLPLLGDEERQKLLVEWNATASGHPLHRCVHELFEEQAARTPEATALVAGDERLSYRELSRRARVLAGYLQSQGTGPESVVGLYLERSAETVICLLAILHAGGTYLPLDLAAPRERLAFMLEDAHTRLLLTTSSLRARLPETSAQVVCLDTEAAAIAACEPASPTARVPAEQLAYINYTSGSTGHPKGVCIPHGAVVRLARATRYIHLTADDVLLQFAPVSFDAATFEIWAALLNGATVAVADAGALSLEELGQQLRRHRVTTLWLTAPLFHQMVDHHLAALKGLRHLLAGGDVLSPVHVRRALQALPGCQLINGYGPTENTTFTCCEPVRELRDGAPVPLGRPLDDTQVYLLDEHLRPVPVGVSGELYTSGAGLARGYLHNPALTAERFIPNPFGPAGSRLYRTGDLARYLPDGRVEFLGRIDHQVKVRGFRIELGEVETALRRQEAVKDAVVVALGSGGDKRLVGHVVPRQGHALDVDTLKQSLRRALPEYMVPSTFMVLEALPLNINGKVDRKALPRPEAPDSTQPYVAPRTDVEAKLAALMAEVLRLPRVGVQDDFFALGGHSLLATQVVSRVRSELGVELPLRALFEASTVEALAKRLAREERTDAAPLTRQPREGVLPLSFAQQRLWFLDQLKPGSASYNIPAALRLSGPLHVEALRRAFEELVRRHEALRTTFSTSHGAPQQLIHPPPAWSLPVVDLSSLPDDQREPQARALAAQAAQRPFHLSSGPLLRTELLKLGDSEHLLLLCMHHIVSDGWSTGVLVREVAALYEAFLHGQPSPLPELPVQYADYALWQRQWLAGPVLQAQLDYWRQQLHGAPTLALPTDKPRPAFQSHRGAAFSFSLSASLTDALTQLAHESGATLFMVLMASWQVLLSRYSDQTDLCVGTPIAGRTRQETEPLIGFFVNTLVLRARLEGDPTFTQLLAQVKDSALAAFAHQDVPFEQLVDELGVVRDLSRSPLFQVAFALQNAPVPPPALSGVRVEPVLADSGTSKFDLNLVMMEQDGALEASFEYCVDLFEPASIQRLASHFVSLLEGIASNPFRSLSQLPPEAPLQLPPLRPQPLTASEAPPSEFLAPRTPVEQSLAAIWSEVLEVPAPGVHDNFFQLGGSSLSSVLMLARVEESFGTEVRLERFFQSPTIASLAAALQSEAPRQGPRAPPLTPQPREGALPLSFAQQRLWFLDQLKPGSASYNIPAVLRIEGALDREALDKALTCLVQRHESLRTHFPSDEGRPVQVISQEPPRLTRIDLSGLSASAREAEVSRLTAEDAARPFDLAHGPLVRMMLLELGPREHVLQCTMHHIISDGWSTGVMIRDMVSLYQAFAAGQQPSLPPMPVQYADYALWQRQWMQGDLLDTQLAYWRQKLAGAPALLELPTDKPRPAVLSFQGARLQEHFPLEVMEPLYALAHQEKATPFMVLMAAFQLLLSRYSGQDDVCVGSPISGRTRPEMEPLVGFFVNTLVLRARIDERSSFRELLRHTRDSALEAYSHQDIPFERLVEELNPLRSLGHTPLFQVMLVLQNQPRARLELPGLDFHVLDADSLATKFDLTLTLDEEPTGLAASMSYNAELFDAATVQRLLGHLRGLLVAAAARPDVPLGHLSLLTEAERHQLLVEWNSPRREAPPQATLPQLFSEQAGRTPDALAVIRGEAHLSFRELEARANQLAHRLRALGVVPDAPVVLCLERSVEALVAILGTLKAGGAYVPVDPSYPHEWKAFVFRDTGARVILTQRHLRDSLPTGDAHVLCLGADGDALSAESTQAPPLSVRPDHLAYVIYTSGSTGRPKGVMISHRSALHLREALAATVHAGSQGAERVSVNAPLSFDASVKQLIQVLDGHTLCIVPEEDRGDIARMLLRIERDGLNVLDCSPAHLRLLVAEGLLQRTEHTLRRVLVGGEAVDVSTWAQLARHPRIHFFNVYGPTECTVDATTCAIHTSPDAPTIGRPLPGVPVYVLDAALRPVPVGIPGELFIGGVQVARGYLNRPELTAERFIPDAITGIPGARLYRTGDRVRWRADGQLEYLQRIDHQVKVRGFRIEPGEVEAALLQHPAVKEAVVIARQDAPGDTRLVAYAVTHESREQAPDTGTLRDFLRQRLPEHMVPSAFMLLDALPLTANGKVDRRALPAPGTLRGEGANFIAPRTPVQQALARIWERVLHVDRVGLSDDFFSLGGHSLLATQALSQIRGTFQLELSLRSLFEAPTLEELARRIEQARSEAGASDVLPLTRQPREGVLPLSFAQQRLWFLDQLKPGSASYNIPAALRLSGPLHVEALRRAFEELVRRHEALRTTFSTSHGAPQQLIHPPPAWSLPVVDLSSLPDDQREPQARALAAQAAQRPFHLSSGPLLRTELLKLGDDEHLLLVCMHHIVSDGWSTGVLVREVAALYEAFLHGQPSPLPELPVQYADYALWQRQWLAGPVLQAQLDYWRQQLHGAPTLALPTDKPRPAFQSHRGAAFSFSVPAHLSDSLRQLAHESGSTLFMVLLAAFQSLLGRYAQQDDICVGTPIAGRTRQETEPLIGFFVNTLVLRARLEGDPTFTQLLARVKDSALGAFTHQDVPFEQLVDELGVVRDLSRSPLFQVAFALQNAPVPPPALSGVRVEPVLADSGTSKFDLSLTLVEHAGALEASFEYCVDLFELASIQRLAGHFVSLLEGIASNPFRSLSQLPPEAPLQLPPLRPQLLSSSEAPPAEFLAPRTPVEQSLAAIWSEVLEVPAPGVHDNFFQLGGSSLSSVLMLARVEESFGTEVRLERFFQSPTIASLAAALQSEAPRQGPRAPPLTPQPREGALPLSFAQQRLWFLDQLTPGSASYNIPAALRLAGPLHVEALRRAFEELVRRHEALRTTFSTSHGAPQQLIHPPPAWSLPVVDLCSLPDDQREAQARELAAQAAQRPFHLSSGPLLRTELLKLGDSEHLLLVCMHHIVSDGWSTGVLVREVAALYEAFLHGQPSPLPELPVQYADYALWQRQWLAGPVLQAQLDYWRQQLHGAPTLALPTDKPRPAFQSHRGAAFSFSVPAHLSDSLRQLAHESGSTLFMVLLASWQVLLSRYSDQTDFCVGTPIAGRTRQETEPLIGFFVNTLVLRARLEGDPTFTQLLAQVKDSALGAFTHQDVPFEQLVDELGVVRDLSRSPLFQVAFALQNAPIRPPALSGLRVDGVAAPTQTSKFDLSLTLVEHAGALEASFEYCVDLFEPASIQRLAGHFVSLLEGIAANPFRALSQLPPEAPLQLPPLRPQLLSSSEAPPAEFLAPRTPVEQSLAAIWSEVLEVPAPGVHDNFFQLGGSSLSSVLMLARVEESFGTEVRLERFFQSPTIASLAAALQSEAPRQGPRTPPLTPQPREGALPLSFAQQRLWFLDQLKPGSASYNIPAALRLSGPLHVEALRRAFEELVRRHEALRTTFSTSHGAPQQLIHPPPAWSLPVVDLCSLPDDQREAQARELATQAAQRPFHLSSGPLLRTELLKLGDSEHLLLVCMHHIVSDGWSTGVLVREVAALYEAFLHGQPSPLPELPVQYADYALW</sequence>
<dbReference type="FunFam" id="3.30.559.30:FF:000001">
    <property type="entry name" value="Non-ribosomal peptide synthetase"/>
    <property type="match status" value="1"/>
</dbReference>
<name>A0A848LB76_9BACT</name>
<dbReference type="PANTHER" id="PTHR45527:SF1">
    <property type="entry name" value="FATTY ACID SYNTHASE"/>
    <property type="match status" value="1"/>
</dbReference>
<dbReference type="InterPro" id="IPR009081">
    <property type="entry name" value="PP-bd_ACP"/>
</dbReference>
<dbReference type="SMART" id="SM00823">
    <property type="entry name" value="PKS_PP"/>
    <property type="match status" value="9"/>
</dbReference>